<organism evidence="4 5">
    <name type="scientific">Catenulispora pinistramenti</name>
    <dbReference type="NCBI Taxonomy" id="2705254"/>
    <lineage>
        <taxon>Bacteria</taxon>
        <taxon>Bacillati</taxon>
        <taxon>Actinomycetota</taxon>
        <taxon>Actinomycetes</taxon>
        <taxon>Catenulisporales</taxon>
        <taxon>Catenulisporaceae</taxon>
        <taxon>Catenulispora</taxon>
    </lineage>
</organism>
<reference evidence="4 5" key="1">
    <citation type="submission" date="2020-02" db="EMBL/GenBank/DDBJ databases">
        <title>Acidophilic actinobacteria isolated from forest soil.</title>
        <authorList>
            <person name="Golinska P."/>
        </authorList>
    </citation>
    <scope>NUCLEOTIDE SEQUENCE [LARGE SCALE GENOMIC DNA]</scope>
    <source>
        <strain evidence="4 5">NL8</strain>
    </source>
</reference>
<dbReference type="RefSeq" id="WP_212010805.1">
    <property type="nucleotide sequence ID" value="NZ_JAAFYZ010000067.1"/>
</dbReference>
<proteinExistence type="inferred from homology"/>
<name>A0ABS5KTA4_9ACTN</name>
<keyword evidence="2" id="KW-0560">Oxidoreductase</keyword>
<dbReference type="CDD" id="cd05233">
    <property type="entry name" value="SDR_c"/>
    <property type="match status" value="1"/>
</dbReference>
<dbReference type="PANTHER" id="PTHR43669:SF3">
    <property type="entry name" value="ALCOHOL DEHYDROGENASE, PUTATIVE (AFU_ORTHOLOGUE AFUA_3G03445)-RELATED"/>
    <property type="match status" value="1"/>
</dbReference>
<dbReference type="InterPro" id="IPR002347">
    <property type="entry name" value="SDR_fam"/>
</dbReference>
<evidence type="ECO:0000313" key="4">
    <source>
        <dbReference type="EMBL" id="MBS2549240.1"/>
    </source>
</evidence>
<evidence type="ECO:0000256" key="1">
    <source>
        <dbReference type="ARBA" id="ARBA00006484"/>
    </source>
</evidence>
<dbReference type="PRINTS" id="PR00080">
    <property type="entry name" value="SDRFAMILY"/>
</dbReference>
<dbReference type="Gene3D" id="3.40.50.720">
    <property type="entry name" value="NAD(P)-binding Rossmann-like Domain"/>
    <property type="match status" value="1"/>
</dbReference>
<dbReference type="PRINTS" id="PR00081">
    <property type="entry name" value="GDHRDH"/>
</dbReference>
<protein>
    <submittedName>
        <fullName evidence="4">SDR family oxidoreductase</fullName>
    </submittedName>
</protein>
<comment type="similarity">
    <text evidence="1 3">Belongs to the short-chain dehydrogenases/reductases (SDR) family.</text>
</comment>
<dbReference type="Pfam" id="PF00106">
    <property type="entry name" value="adh_short"/>
    <property type="match status" value="1"/>
</dbReference>
<dbReference type="PANTHER" id="PTHR43669">
    <property type="entry name" value="5-KETO-D-GLUCONATE 5-REDUCTASE"/>
    <property type="match status" value="1"/>
</dbReference>
<evidence type="ECO:0000313" key="5">
    <source>
        <dbReference type="Proteomes" id="UP000730482"/>
    </source>
</evidence>
<dbReference type="EMBL" id="JAAFYZ010000067">
    <property type="protein sequence ID" value="MBS2549240.1"/>
    <property type="molecule type" value="Genomic_DNA"/>
</dbReference>
<dbReference type="SUPFAM" id="SSF51735">
    <property type="entry name" value="NAD(P)-binding Rossmann-fold domains"/>
    <property type="match status" value="1"/>
</dbReference>
<sequence length="259" mass="26838">MNTTTKQTETAGPAGAWNGSNPVAVITGASQGLGLALARGLAERGWSLVIDARTPERLAAADYELSKLTTVVALAGDVTDEAHRADLTEAASNLGGASLLVNNASSLGASPMPTLAGFPLDALVETFAVNVVAPLALAQLLLPQLREHGGELVNISSDAAVEPYEGWGGYGASKAALDHASAILALEETTIRVWAVDPGDLQTQMHQDAFPGEDISGLPLPQTVVPAFLRLLDERRPSGRYQALDLVGSRRTAADAEVA</sequence>
<evidence type="ECO:0000256" key="2">
    <source>
        <dbReference type="ARBA" id="ARBA00023002"/>
    </source>
</evidence>
<dbReference type="Proteomes" id="UP000730482">
    <property type="component" value="Unassembled WGS sequence"/>
</dbReference>
<accession>A0ABS5KTA4</accession>
<evidence type="ECO:0000256" key="3">
    <source>
        <dbReference type="RuleBase" id="RU000363"/>
    </source>
</evidence>
<gene>
    <name evidence="4" type="ORF">KGQ19_20460</name>
</gene>
<dbReference type="InterPro" id="IPR036291">
    <property type="entry name" value="NAD(P)-bd_dom_sf"/>
</dbReference>
<comment type="caution">
    <text evidence="4">The sequence shown here is derived from an EMBL/GenBank/DDBJ whole genome shotgun (WGS) entry which is preliminary data.</text>
</comment>
<keyword evidence="5" id="KW-1185">Reference proteome</keyword>